<dbReference type="Proteomes" id="UP000827092">
    <property type="component" value="Unassembled WGS sequence"/>
</dbReference>
<name>A0AAV6TMW4_9ARAC</name>
<comment type="caution">
    <text evidence="1">The sequence shown here is derived from an EMBL/GenBank/DDBJ whole genome shotgun (WGS) entry which is preliminary data.</text>
</comment>
<protein>
    <submittedName>
        <fullName evidence="1">Uncharacterized protein</fullName>
    </submittedName>
</protein>
<sequence length="78" mass="9291">MDVMPLQFYGVFFFNLCGYDDVGTERGPPVGSTNFLVKERLGLGGRHSVRDMLIRSPRQKERNTKHYLWKWRILKFKR</sequence>
<proteinExistence type="predicted"/>
<accession>A0AAV6TMW4</accession>
<keyword evidence="2" id="KW-1185">Reference proteome</keyword>
<organism evidence="1 2">
    <name type="scientific">Oedothorax gibbosus</name>
    <dbReference type="NCBI Taxonomy" id="931172"/>
    <lineage>
        <taxon>Eukaryota</taxon>
        <taxon>Metazoa</taxon>
        <taxon>Ecdysozoa</taxon>
        <taxon>Arthropoda</taxon>
        <taxon>Chelicerata</taxon>
        <taxon>Arachnida</taxon>
        <taxon>Araneae</taxon>
        <taxon>Araneomorphae</taxon>
        <taxon>Entelegynae</taxon>
        <taxon>Araneoidea</taxon>
        <taxon>Linyphiidae</taxon>
        <taxon>Erigoninae</taxon>
        <taxon>Oedothorax</taxon>
    </lineage>
</organism>
<dbReference type="EMBL" id="JAFNEN010002021">
    <property type="protein sequence ID" value="KAG8173155.1"/>
    <property type="molecule type" value="Genomic_DNA"/>
</dbReference>
<evidence type="ECO:0000313" key="1">
    <source>
        <dbReference type="EMBL" id="KAG8173155.1"/>
    </source>
</evidence>
<gene>
    <name evidence="1" type="ORF">JTE90_028882</name>
</gene>
<evidence type="ECO:0000313" key="2">
    <source>
        <dbReference type="Proteomes" id="UP000827092"/>
    </source>
</evidence>
<dbReference type="AlphaFoldDB" id="A0AAV6TMW4"/>
<reference evidence="1 2" key="1">
    <citation type="journal article" date="2022" name="Nat. Ecol. Evol.">
        <title>A masculinizing supergene underlies an exaggerated male reproductive morph in a spider.</title>
        <authorList>
            <person name="Hendrickx F."/>
            <person name="De Corte Z."/>
            <person name="Sonet G."/>
            <person name="Van Belleghem S.M."/>
            <person name="Kostlbacher S."/>
            <person name="Vangestel C."/>
        </authorList>
    </citation>
    <scope>NUCLEOTIDE SEQUENCE [LARGE SCALE GENOMIC DNA]</scope>
    <source>
        <strain evidence="1">W744_W776</strain>
    </source>
</reference>